<reference evidence="1 2" key="1">
    <citation type="submission" date="2011-11" db="EMBL/GenBank/DDBJ databases">
        <title>The Noncontiguous Finished genome of Desulfosporosinus youngiae DSM 17734.</title>
        <authorList>
            <consortium name="US DOE Joint Genome Institute (JGI-PGF)"/>
            <person name="Lucas S."/>
            <person name="Han J."/>
            <person name="Lapidus A."/>
            <person name="Cheng J.-F."/>
            <person name="Goodwin L."/>
            <person name="Pitluck S."/>
            <person name="Peters L."/>
            <person name="Ovchinnikova G."/>
            <person name="Lu M."/>
            <person name="Land M.L."/>
            <person name="Hauser L."/>
            <person name="Pester M."/>
            <person name="Spring S."/>
            <person name="Ollivier B."/>
            <person name="Rattei T."/>
            <person name="Klenk H.-P."/>
            <person name="Wagner M."/>
            <person name="Loy A."/>
            <person name="Woyke T.J."/>
        </authorList>
    </citation>
    <scope>NUCLEOTIDE SEQUENCE [LARGE SCALE GENOMIC DNA]</scope>
    <source>
        <strain evidence="1 2">DSM 17734</strain>
    </source>
</reference>
<sequence length="30" mass="3467">MDFLMIAALAVCFLFIKLFADWCGRQVEKS</sequence>
<proteinExistence type="predicted"/>
<evidence type="ECO:0000313" key="2">
    <source>
        <dbReference type="Proteomes" id="UP000005104"/>
    </source>
</evidence>
<protein>
    <submittedName>
        <fullName evidence="1">Uncharacterized protein</fullName>
    </submittedName>
</protein>
<dbReference type="STRING" id="768710.DesyoDRAFT_1833"/>
<name>H5XTZ9_9FIRM</name>
<dbReference type="EMBL" id="CM001441">
    <property type="protein sequence ID" value="EHQ88957.1"/>
    <property type="molecule type" value="Genomic_DNA"/>
</dbReference>
<organism evidence="1 2">
    <name type="scientific">Desulfosporosinus youngiae DSM 17734</name>
    <dbReference type="NCBI Taxonomy" id="768710"/>
    <lineage>
        <taxon>Bacteria</taxon>
        <taxon>Bacillati</taxon>
        <taxon>Bacillota</taxon>
        <taxon>Clostridia</taxon>
        <taxon>Eubacteriales</taxon>
        <taxon>Desulfitobacteriaceae</taxon>
        <taxon>Desulfosporosinus</taxon>
    </lineage>
</organism>
<dbReference type="AlphaFoldDB" id="H5XTZ9"/>
<dbReference type="HOGENOM" id="CLU_217149_1_1_9"/>
<gene>
    <name evidence="1" type="ORF">DesyoDRAFT_1833</name>
</gene>
<keyword evidence="2" id="KW-1185">Reference proteome</keyword>
<accession>H5XTZ9</accession>
<dbReference type="Proteomes" id="UP000005104">
    <property type="component" value="Chromosome"/>
</dbReference>
<evidence type="ECO:0000313" key="1">
    <source>
        <dbReference type="EMBL" id="EHQ88957.1"/>
    </source>
</evidence>